<dbReference type="EMBL" id="GL433866">
    <property type="protein sequence ID" value="EFN51273.1"/>
    <property type="molecule type" value="Genomic_DNA"/>
</dbReference>
<dbReference type="AlphaFoldDB" id="E1ZSA8"/>
<dbReference type="SUPFAM" id="SSF54626">
    <property type="entry name" value="Chalcone isomerase"/>
    <property type="match status" value="1"/>
</dbReference>
<evidence type="ECO:0000256" key="1">
    <source>
        <dbReference type="ARBA" id="ARBA00007166"/>
    </source>
</evidence>
<dbReference type="GeneID" id="17350659"/>
<dbReference type="RefSeq" id="XP_005843375.1">
    <property type="nucleotide sequence ID" value="XM_005843313.1"/>
</dbReference>
<organism evidence="4">
    <name type="scientific">Chlorella variabilis</name>
    <name type="common">Green alga</name>
    <dbReference type="NCBI Taxonomy" id="554065"/>
    <lineage>
        <taxon>Eukaryota</taxon>
        <taxon>Viridiplantae</taxon>
        <taxon>Chlorophyta</taxon>
        <taxon>core chlorophytes</taxon>
        <taxon>Trebouxiophyceae</taxon>
        <taxon>Chlorellales</taxon>
        <taxon>Chlorellaceae</taxon>
        <taxon>Chlorella clade</taxon>
        <taxon>Chlorella</taxon>
    </lineage>
</organism>
<dbReference type="PANTHER" id="PTHR47589:SF5">
    <property type="entry name" value="CHALCONE ISOMERASE DOMAIN-CONTAINING PROTEIN"/>
    <property type="match status" value="1"/>
</dbReference>
<dbReference type="GO" id="GO:0016872">
    <property type="term" value="F:intramolecular lyase activity"/>
    <property type="evidence" value="ECO:0007669"/>
    <property type="project" value="InterPro"/>
</dbReference>
<dbReference type="PANTHER" id="PTHR47589">
    <property type="entry name" value="FATTY-ACID-BINDING PROTEIN 1"/>
    <property type="match status" value="1"/>
</dbReference>
<dbReference type="Pfam" id="PF16036">
    <property type="entry name" value="Chalcone_3"/>
    <property type="match status" value="1"/>
</dbReference>
<dbReference type="OMA" id="YACGLYV"/>
<dbReference type="KEGG" id="cvr:CHLNCDRAFT_55230"/>
<name>E1ZSA8_CHLVA</name>
<evidence type="ECO:0000313" key="4">
    <source>
        <dbReference type="Proteomes" id="UP000008141"/>
    </source>
</evidence>
<dbReference type="OrthoDB" id="18193at2759"/>
<dbReference type="Proteomes" id="UP000008141">
    <property type="component" value="Unassembled WGS sequence"/>
</dbReference>
<dbReference type="FunCoup" id="E1ZSA8">
    <property type="interactions" value="258"/>
</dbReference>
<evidence type="ECO:0000313" key="3">
    <source>
        <dbReference type="EMBL" id="EFN51273.1"/>
    </source>
</evidence>
<dbReference type="InterPro" id="IPR016087">
    <property type="entry name" value="Chalcone_isomerase"/>
</dbReference>
<dbReference type="Gene3D" id="1.10.890.20">
    <property type="match status" value="1"/>
</dbReference>
<evidence type="ECO:0000259" key="2">
    <source>
        <dbReference type="Pfam" id="PF16036"/>
    </source>
</evidence>
<dbReference type="Gene3D" id="3.50.70.10">
    <property type="match status" value="1"/>
</dbReference>
<keyword evidence="4" id="KW-1185">Reference proteome</keyword>
<dbReference type="InterPro" id="IPR036298">
    <property type="entry name" value="Chalcone_isomerase_sf"/>
</dbReference>
<dbReference type="STRING" id="554065.E1ZSA8"/>
<sequence>MFASIGAGLLGSPAAPPPVQEKRTGTVFPGELEYCAGRRGCPAIAGAGARTKRIAGVKNLDIYALGLFVDPSAVRGALQGKFRGADPASLAKDQKLFDGSDCTRLSAAELVSHEGIEKTLRIVITSGMVKQRPFLEALEERLEPPLKQAGELEALQRFKRQFDGAPFRRGLQITFCASGTKLTTTIDGKQVGTIASRQLTRALLDIYLGTNPASKGAKDSFGRGLASMVLD</sequence>
<dbReference type="eggNOG" id="ENOG502S81H">
    <property type="taxonomic scope" value="Eukaryota"/>
</dbReference>
<dbReference type="InterPro" id="IPR016088">
    <property type="entry name" value="Chalcone_isomerase_3-sand"/>
</dbReference>
<gene>
    <name evidence="3" type="ORF">CHLNCDRAFT_55230</name>
</gene>
<dbReference type="InterPro" id="IPR016089">
    <property type="entry name" value="Chalcone_isomerase_bundle_sf"/>
</dbReference>
<protein>
    <recommendedName>
        <fullName evidence="2">Chalcone isomerase domain-containing protein</fullName>
    </recommendedName>
</protein>
<reference evidence="3 4" key="1">
    <citation type="journal article" date="2010" name="Plant Cell">
        <title>The Chlorella variabilis NC64A genome reveals adaptation to photosymbiosis, coevolution with viruses, and cryptic sex.</title>
        <authorList>
            <person name="Blanc G."/>
            <person name="Duncan G."/>
            <person name="Agarkova I."/>
            <person name="Borodovsky M."/>
            <person name="Gurnon J."/>
            <person name="Kuo A."/>
            <person name="Lindquist E."/>
            <person name="Lucas S."/>
            <person name="Pangilinan J."/>
            <person name="Polle J."/>
            <person name="Salamov A."/>
            <person name="Terry A."/>
            <person name="Yamada T."/>
            <person name="Dunigan D.D."/>
            <person name="Grigoriev I.V."/>
            <person name="Claverie J.M."/>
            <person name="Van Etten J.L."/>
        </authorList>
    </citation>
    <scope>NUCLEOTIDE SEQUENCE [LARGE SCALE GENOMIC DNA]</scope>
    <source>
        <strain evidence="3 4">NC64A</strain>
    </source>
</reference>
<comment type="similarity">
    <text evidence="1">Belongs to the chalcone isomerase family.</text>
</comment>
<proteinExistence type="inferred from homology"/>
<dbReference type="InterPro" id="IPR044228">
    <property type="entry name" value="FAP1"/>
</dbReference>
<feature type="domain" description="Chalcone isomerase" evidence="2">
    <location>
        <begin position="109"/>
        <end position="219"/>
    </location>
</feature>
<accession>E1ZSA8</accession>
<dbReference type="InParanoid" id="E1ZSA8"/>